<dbReference type="AlphaFoldDB" id="J6HF05"/>
<comment type="caution">
    <text evidence="2">The sequence shown here is derived from an EMBL/GenBank/DDBJ whole genome shotgun (WGS) entry which is preliminary data.</text>
</comment>
<dbReference type="EMBL" id="ALNK01000015">
    <property type="protein sequence ID" value="EJU23595.1"/>
    <property type="molecule type" value="Genomic_DNA"/>
</dbReference>
<reference evidence="2 3" key="1">
    <citation type="submission" date="2012-07" db="EMBL/GenBank/DDBJ databases">
        <authorList>
            <person name="Durkin A.S."/>
            <person name="McCorrison J."/>
            <person name="Torralba M."/>
            <person name="Gillis M."/>
            <person name="Methe B."/>
            <person name="Sutton G."/>
            <person name="Nelson K.E."/>
        </authorList>
    </citation>
    <scope>NUCLEOTIDE SEQUENCE [LARGE SCALE GENOMIC DNA]</scope>
    <source>
        <strain evidence="2 3">OBRC8</strain>
    </source>
</reference>
<evidence type="ECO:0000256" key="1">
    <source>
        <dbReference type="SAM" id="Phobius"/>
    </source>
</evidence>
<protein>
    <submittedName>
        <fullName evidence="2">Uncharacterized protein</fullName>
    </submittedName>
</protein>
<keyword evidence="1" id="KW-1133">Transmembrane helix</keyword>
<feature type="transmembrane region" description="Helical" evidence="1">
    <location>
        <begin position="50"/>
        <end position="71"/>
    </location>
</feature>
<evidence type="ECO:0000313" key="3">
    <source>
        <dbReference type="Proteomes" id="UP000005244"/>
    </source>
</evidence>
<sequence length="196" mass="22733">MTVRKYSKTTVSLLIMILVLLFLAKKLMEWEFSYILIAPFLEIIFDYEYLGIWTALLMKLSILLIVITGVLNVVERESVGLEVFHSLKVPMLMFFSLVIAVHLPIDYIWFCLFVYIVNIFGIAWSYSISFGNCCKDKRNIFTFMFKIKEGATKQNIDKIDSMIFYVLTAALSVCFLILLVFACRYAFINKTVIFGQ</sequence>
<feature type="transmembrane region" description="Helical" evidence="1">
    <location>
        <begin position="83"/>
        <end position="101"/>
    </location>
</feature>
<dbReference type="RefSeq" id="WP_009530744.1">
    <property type="nucleotide sequence ID" value="NZ_ALNK01000015.1"/>
</dbReference>
<dbReference type="Proteomes" id="UP000005244">
    <property type="component" value="Unassembled WGS sequence"/>
</dbReference>
<evidence type="ECO:0000313" key="2">
    <source>
        <dbReference type="EMBL" id="EJU23595.1"/>
    </source>
</evidence>
<feature type="transmembrane region" description="Helical" evidence="1">
    <location>
        <begin position="107"/>
        <end position="128"/>
    </location>
</feature>
<gene>
    <name evidence="2" type="ORF">HMPREF1143_2239</name>
</gene>
<keyword evidence="3" id="KW-1185">Reference proteome</keyword>
<name>J6HF05_9FIRM</name>
<keyword evidence="1" id="KW-0812">Transmembrane</keyword>
<accession>J6HF05</accession>
<organism evidence="2 3">
    <name type="scientific">Peptoanaerobacter stomatis</name>
    <dbReference type="NCBI Taxonomy" id="796937"/>
    <lineage>
        <taxon>Bacteria</taxon>
        <taxon>Bacillati</taxon>
        <taxon>Bacillota</taxon>
        <taxon>Clostridia</taxon>
        <taxon>Peptostreptococcales</taxon>
        <taxon>Filifactoraceae</taxon>
        <taxon>Peptoanaerobacter</taxon>
    </lineage>
</organism>
<feature type="transmembrane region" description="Helical" evidence="1">
    <location>
        <begin position="163"/>
        <end position="187"/>
    </location>
</feature>
<proteinExistence type="predicted"/>
<keyword evidence="1" id="KW-0472">Membrane</keyword>